<proteinExistence type="predicted"/>
<keyword evidence="1" id="KW-1133">Transmembrane helix</keyword>
<gene>
    <name evidence="3" type="ORF">IEN85_22130</name>
</gene>
<feature type="signal peptide" evidence="2">
    <location>
        <begin position="1"/>
        <end position="23"/>
    </location>
</feature>
<keyword evidence="1" id="KW-0812">Transmembrane</keyword>
<sequence length="223" mass="22735">MTKLNKTLAALSAAALLTASANAIVIDISSAGDSGLAFGGDSTVSFFSNVDGHVFEVNDSDGAVGDAKGLFGSIGGIWTIDPWTGNTTTLSGGPGSFTIWDENSETLTADLDLSMIGTVLSGGVMNGASNLSNFAYAGTNEDLMWLASSGVATLSLSFELAQGPSDLSIDYLAENSIESTFSGDVAATHTVPEGGTTAALMGFGLFAIAAYSRKRSFRSKRAS</sequence>
<accession>A0A927FBS4</accession>
<evidence type="ECO:0000256" key="2">
    <source>
        <dbReference type="SAM" id="SignalP"/>
    </source>
</evidence>
<dbReference type="Proteomes" id="UP000622317">
    <property type="component" value="Unassembled WGS sequence"/>
</dbReference>
<keyword evidence="1" id="KW-0472">Membrane</keyword>
<reference evidence="3" key="1">
    <citation type="submission" date="2020-09" db="EMBL/GenBank/DDBJ databases">
        <title>Pelagicoccus enzymogenes sp. nov. with an EPS production, isolated from marine sediment.</title>
        <authorList>
            <person name="Feng X."/>
        </authorList>
    </citation>
    <scope>NUCLEOTIDE SEQUENCE</scope>
    <source>
        <strain evidence="3">NFK12</strain>
    </source>
</reference>
<evidence type="ECO:0000313" key="3">
    <source>
        <dbReference type="EMBL" id="MBD5782213.1"/>
    </source>
</evidence>
<dbReference type="AlphaFoldDB" id="A0A927FBS4"/>
<keyword evidence="2" id="KW-0732">Signal</keyword>
<feature type="transmembrane region" description="Helical" evidence="1">
    <location>
        <begin position="194"/>
        <end position="211"/>
    </location>
</feature>
<dbReference type="EMBL" id="JACYFG010000055">
    <property type="protein sequence ID" value="MBD5782213.1"/>
    <property type="molecule type" value="Genomic_DNA"/>
</dbReference>
<evidence type="ECO:0008006" key="5">
    <source>
        <dbReference type="Google" id="ProtNLM"/>
    </source>
</evidence>
<keyword evidence="4" id="KW-1185">Reference proteome</keyword>
<evidence type="ECO:0000256" key="1">
    <source>
        <dbReference type="SAM" id="Phobius"/>
    </source>
</evidence>
<name>A0A927FBS4_9BACT</name>
<evidence type="ECO:0000313" key="4">
    <source>
        <dbReference type="Proteomes" id="UP000622317"/>
    </source>
</evidence>
<feature type="chain" id="PRO_5036827619" description="PEP-CTERM protein-sorting domain-containing protein" evidence="2">
    <location>
        <begin position="24"/>
        <end position="223"/>
    </location>
</feature>
<organism evidence="3 4">
    <name type="scientific">Pelagicoccus enzymogenes</name>
    <dbReference type="NCBI Taxonomy" id="2773457"/>
    <lineage>
        <taxon>Bacteria</taxon>
        <taxon>Pseudomonadati</taxon>
        <taxon>Verrucomicrobiota</taxon>
        <taxon>Opitutia</taxon>
        <taxon>Puniceicoccales</taxon>
        <taxon>Pelagicoccaceae</taxon>
        <taxon>Pelagicoccus</taxon>
    </lineage>
</organism>
<comment type="caution">
    <text evidence="3">The sequence shown here is derived from an EMBL/GenBank/DDBJ whole genome shotgun (WGS) entry which is preliminary data.</text>
</comment>
<protein>
    <recommendedName>
        <fullName evidence="5">PEP-CTERM protein-sorting domain-containing protein</fullName>
    </recommendedName>
</protein>
<dbReference type="RefSeq" id="WP_191619293.1">
    <property type="nucleotide sequence ID" value="NZ_JACYFG010000055.1"/>
</dbReference>